<evidence type="ECO:0000313" key="4">
    <source>
        <dbReference type="Proteomes" id="UP000064967"/>
    </source>
</evidence>
<feature type="chain" id="PRO_5005467318" evidence="2">
    <location>
        <begin position="21"/>
        <end position="255"/>
    </location>
</feature>
<feature type="region of interest" description="Disordered" evidence="1">
    <location>
        <begin position="32"/>
        <end position="73"/>
    </location>
</feature>
<feature type="signal peptide" evidence="2">
    <location>
        <begin position="1"/>
        <end position="20"/>
    </location>
</feature>
<dbReference type="EMBL" id="CP012333">
    <property type="protein sequence ID" value="AKV03745.1"/>
    <property type="molecule type" value="Genomic_DNA"/>
</dbReference>
<reference evidence="3 4" key="1">
    <citation type="submission" date="2015-08" db="EMBL/GenBank/DDBJ databases">
        <authorList>
            <person name="Babu N.S."/>
            <person name="Beckwith C.J."/>
            <person name="Beseler K.G."/>
            <person name="Brison A."/>
            <person name="Carone J.V."/>
            <person name="Caskin T.P."/>
            <person name="Diamond M."/>
            <person name="Durham M.E."/>
            <person name="Foxe J.M."/>
            <person name="Go M."/>
            <person name="Henderson B.A."/>
            <person name="Jones I.B."/>
            <person name="McGettigan J.A."/>
            <person name="Micheletti S.J."/>
            <person name="Nasrallah M.E."/>
            <person name="Ortiz D."/>
            <person name="Piller C.R."/>
            <person name="Privatt S.R."/>
            <person name="Schneider S.L."/>
            <person name="Sharp S."/>
            <person name="Smith T.C."/>
            <person name="Stanton J.D."/>
            <person name="Ullery H.E."/>
            <person name="Wilson R.J."/>
            <person name="Serrano M.G."/>
            <person name="Buck G."/>
            <person name="Lee V."/>
            <person name="Wang Y."/>
            <person name="Carvalho R."/>
            <person name="Voegtly L."/>
            <person name="Shi R."/>
            <person name="Duckworth R."/>
            <person name="Johnson A."/>
            <person name="Loviza R."/>
            <person name="Walstead R."/>
            <person name="Shah Z."/>
            <person name="Kiflezghi M."/>
            <person name="Wade K."/>
            <person name="Ball S.L."/>
            <person name="Bradley K.W."/>
            <person name="Asai D.J."/>
            <person name="Bowman C.A."/>
            <person name="Russell D.A."/>
            <person name="Pope W.H."/>
            <person name="Jacobs-Sera D."/>
            <person name="Hendrix R.W."/>
            <person name="Hatfull G.F."/>
        </authorList>
    </citation>
    <scope>NUCLEOTIDE SEQUENCE [LARGE SCALE GENOMIC DNA]</scope>
    <source>
        <strain evidence="3 4">DSM 27648</strain>
    </source>
</reference>
<name>A0A0K1QEA5_9BACT</name>
<dbReference type="KEGG" id="llu:AKJ09_10408"/>
<accession>A0A0K1QEA5</accession>
<dbReference type="AlphaFoldDB" id="A0A0K1QEA5"/>
<sequence length="255" mass="26108">MRKLGFFVCGTALMAGGLFAAACGTDNGTTTTTVPKADGATPNKGDGSVKGDGGDVTPDDDASTGDDGGADCSNVPKLRDTTKGFRCSFLQADGGAYCANDTTCCNPANAPDGGHYATYCASGTKSSTAVGKVCQDYATKNSLDWPEDPAKPGSEWQCADKNQCGAGQVCCMYTGSQFTAATDKVNIGTDKKNYPAACNALSAYKAGGTHCVTGNQCPAGDKPEIKLCSLSDDNCATGTTCTPFAGFYRDMGYCR</sequence>
<protein>
    <submittedName>
        <fullName evidence="3">Uncharacterized protein</fullName>
    </submittedName>
</protein>
<dbReference type="PROSITE" id="PS51257">
    <property type="entry name" value="PROKAR_LIPOPROTEIN"/>
    <property type="match status" value="1"/>
</dbReference>
<dbReference type="Proteomes" id="UP000064967">
    <property type="component" value="Chromosome"/>
</dbReference>
<evidence type="ECO:0000256" key="1">
    <source>
        <dbReference type="SAM" id="MobiDB-lite"/>
    </source>
</evidence>
<proteinExistence type="predicted"/>
<keyword evidence="2" id="KW-0732">Signal</keyword>
<evidence type="ECO:0000313" key="3">
    <source>
        <dbReference type="EMBL" id="AKV03745.1"/>
    </source>
</evidence>
<keyword evidence="4" id="KW-1185">Reference proteome</keyword>
<gene>
    <name evidence="3" type="ORF">AKJ09_10408</name>
</gene>
<dbReference type="STRING" id="1391654.AKJ09_10408"/>
<organism evidence="3 4">
    <name type="scientific">Labilithrix luteola</name>
    <dbReference type="NCBI Taxonomy" id="1391654"/>
    <lineage>
        <taxon>Bacteria</taxon>
        <taxon>Pseudomonadati</taxon>
        <taxon>Myxococcota</taxon>
        <taxon>Polyangia</taxon>
        <taxon>Polyangiales</taxon>
        <taxon>Labilitrichaceae</taxon>
        <taxon>Labilithrix</taxon>
    </lineage>
</organism>
<evidence type="ECO:0000256" key="2">
    <source>
        <dbReference type="SAM" id="SignalP"/>
    </source>
</evidence>